<dbReference type="InterPro" id="IPR050416">
    <property type="entry name" value="FAD-linked_Oxidoreductase"/>
</dbReference>
<dbReference type="PANTHER" id="PTHR42973:SF54">
    <property type="entry name" value="FAD-BINDING PCMH-TYPE DOMAIN-CONTAINING PROTEIN"/>
    <property type="match status" value="1"/>
</dbReference>
<evidence type="ECO:0000259" key="5">
    <source>
        <dbReference type="PROSITE" id="PS51387"/>
    </source>
</evidence>
<sequence>MSANVQSTIEALKSTFGDRVITSAAASAYEASTNQPWSQSCWSSAGAYVKVQNAQEVADALAIIKRTSTKFAVRSTGHNFNPGFSSCDETGVVIDLSLLQSREISADRSTAHIGAGNRWGVVYEWMEENGLSVIGGRDSSVGMGFLIGGGMGAVPNLHGLGSDGIKNLEVVLSDGRIVNANHEENGDLLQVLKGGGTNFGIVTRIDLFTHPLIKLQYNITLYNPENYVEINKATIKVQQEMEKDPKIGMFSNYNSAFVAVGLIYADTPEKKPEAFEAFDVLSANAAKIGMACDTTNGTLLSLAKIMSHPATNMKRYVGTLTTKFSEELYAAAYNAWREALKTLPEGVMFHFTIQPLGPACVEAGEAKGGNIMGLDKVSQVWWVFTVEWPQEVSDEVARKATDSCIDALTASAKSQDLLLKYLCASFANLNQDIIHSYGAENLKKMQEASHKYDPEQVFQKLQNNGFLLRDA</sequence>
<keyword evidence="7" id="KW-1185">Reference proteome</keyword>
<dbReference type="PROSITE" id="PS51387">
    <property type="entry name" value="FAD_PCMH"/>
    <property type="match status" value="1"/>
</dbReference>
<dbReference type="InterPro" id="IPR036318">
    <property type="entry name" value="FAD-bd_PCMH-like_sf"/>
</dbReference>
<gene>
    <name evidence="6" type="ORF">CLO192961_LOCUS228749</name>
</gene>
<evidence type="ECO:0000313" key="7">
    <source>
        <dbReference type="Proteomes" id="UP000766486"/>
    </source>
</evidence>
<dbReference type="EMBL" id="CABFNS010000782">
    <property type="protein sequence ID" value="VUC28194.1"/>
    <property type="molecule type" value="Genomic_DNA"/>
</dbReference>
<accession>A0ABY6UAS6</accession>
<proteinExistence type="inferred from homology"/>
<dbReference type="Gene3D" id="3.30.465.10">
    <property type="match status" value="1"/>
</dbReference>
<keyword evidence="3" id="KW-0274">FAD</keyword>
<evidence type="ECO:0000256" key="3">
    <source>
        <dbReference type="ARBA" id="ARBA00022827"/>
    </source>
</evidence>
<keyword evidence="4" id="KW-0560">Oxidoreductase</keyword>
<dbReference type="PANTHER" id="PTHR42973">
    <property type="entry name" value="BINDING OXIDOREDUCTASE, PUTATIVE (AFU_ORTHOLOGUE AFUA_1G17690)-RELATED"/>
    <property type="match status" value="1"/>
</dbReference>
<comment type="similarity">
    <text evidence="1">Belongs to the oxygen-dependent FAD-linked oxidoreductase family.</text>
</comment>
<evidence type="ECO:0000256" key="4">
    <source>
        <dbReference type="ARBA" id="ARBA00023002"/>
    </source>
</evidence>
<dbReference type="InterPro" id="IPR016169">
    <property type="entry name" value="FAD-bd_PCMH_sub2"/>
</dbReference>
<evidence type="ECO:0000256" key="2">
    <source>
        <dbReference type="ARBA" id="ARBA00022630"/>
    </source>
</evidence>
<reference evidence="6 7" key="1">
    <citation type="submission" date="2019-06" db="EMBL/GenBank/DDBJ databases">
        <authorList>
            <person name="Broberg M."/>
        </authorList>
    </citation>
    <scope>NUCLEOTIDE SEQUENCE [LARGE SCALE GENOMIC DNA]</scope>
</reference>
<dbReference type="Proteomes" id="UP000766486">
    <property type="component" value="Unassembled WGS sequence"/>
</dbReference>
<protein>
    <recommendedName>
        <fullName evidence="5">FAD-binding PCMH-type domain-containing protein</fullName>
    </recommendedName>
</protein>
<evidence type="ECO:0000313" key="6">
    <source>
        <dbReference type="EMBL" id="VUC28194.1"/>
    </source>
</evidence>
<organism evidence="6 7">
    <name type="scientific">Bionectria ochroleuca</name>
    <name type="common">Gliocladium roseum</name>
    <dbReference type="NCBI Taxonomy" id="29856"/>
    <lineage>
        <taxon>Eukaryota</taxon>
        <taxon>Fungi</taxon>
        <taxon>Dikarya</taxon>
        <taxon>Ascomycota</taxon>
        <taxon>Pezizomycotina</taxon>
        <taxon>Sordariomycetes</taxon>
        <taxon>Hypocreomycetidae</taxon>
        <taxon>Hypocreales</taxon>
        <taxon>Bionectriaceae</taxon>
        <taxon>Clonostachys</taxon>
    </lineage>
</organism>
<evidence type="ECO:0000256" key="1">
    <source>
        <dbReference type="ARBA" id="ARBA00005466"/>
    </source>
</evidence>
<dbReference type="Pfam" id="PF01565">
    <property type="entry name" value="FAD_binding_4"/>
    <property type="match status" value="1"/>
</dbReference>
<dbReference type="InterPro" id="IPR016166">
    <property type="entry name" value="FAD-bd_PCMH"/>
</dbReference>
<dbReference type="SUPFAM" id="SSF56176">
    <property type="entry name" value="FAD-binding/transporter-associated domain-like"/>
    <property type="match status" value="1"/>
</dbReference>
<comment type="caution">
    <text evidence="6">The sequence shown here is derived from an EMBL/GenBank/DDBJ whole genome shotgun (WGS) entry which is preliminary data.</text>
</comment>
<name>A0ABY6UAS6_BIOOC</name>
<dbReference type="InterPro" id="IPR006094">
    <property type="entry name" value="Oxid_FAD_bind_N"/>
</dbReference>
<feature type="domain" description="FAD-binding PCMH-type" evidence="5">
    <location>
        <begin position="41"/>
        <end position="212"/>
    </location>
</feature>
<keyword evidence="2" id="KW-0285">Flavoprotein</keyword>